<sequence length="375" mass="43819">MAANQRHESSLETRGKIIALWDVGYTTHEIADEIDLSRRQIQRWISRYQNNNVEDRPLRNLPRTGRRPCLSQPQIAQIEQWVLANPFTTTQKIKEQFGLECSNVTIKRQLNKIGFRCRCPARKIELTNEHAENRVRFARARKIELTNEHAENRVRFARQNAGRDWQNVIFSDEKVFSTSDDSPKVLWRQEDVEKITRDVAKAGSSEVEKPVEVQSFTGEKKFVQNEDIANQPKQKISSQRKTSNNVEIQSTTMLAVAAKITETETCEDMNELSKVAKTAKIQNTRERRNAVCRDEARFEHKQTVLHEETNNIEEEYSVLQKQCAETKQDLNISKQFFTKKQIISKKNIQYCKKYTSIYRRTNSYLLVDLRNKPNV</sequence>
<dbReference type="EMBL" id="JASPKY010000617">
    <property type="protein sequence ID" value="KAK9687872.1"/>
    <property type="molecule type" value="Genomic_DNA"/>
</dbReference>
<dbReference type="GO" id="GO:0015074">
    <property type="term" value="P:DNA integration"/>
    <property type="evidence" value="ECO:0007669"/>
    <property type="project" value="InterPro"/>
</dbReference>
<dbReference type="Gene3D" id="3.30.420.10">
    <property type="entry name" value="Ribonuclease H-like superfamily/Ribonuclease H"/>
    <property type="match status" value="1"/>
</dbReference>
<evidence type="ECO:0000313" key="5">
    <source>
        <dbReference type="Proteomes" id="UP001458880"/>
    </source>
</evidence>
<protein>
    <submittedName>
        <fullName evidence="4">Transposase</fullName>
    </submittedName>
</protein>
<dbReference type="SUPFAM" id="SSF46689">
    <property type="entry name" value="Homeodomain-like"/>
    <property type="match status" value="1"/>
</dbReference>
<organism evidence="4 5">
    <name type="scientific">Popillia japonica</name>
    <name type="common">Japanese beetle</name>
    <dbReference type="NCBI Taxonomy" id="7064"/>
    <lineage>
        <taxon>Eukaryota</taxon>
        <taxon>Metazoa</taxon>
        <taxon>Ecdysozoa</taxon>
        <taxon>Arthropoda</taxon>
        <taxon>Hexapoda</taxon>
        <taxon>Insecta</taxon>
        <taxon>Pterygota</taxon>
        <taxon>Neoptera</taxon>
        <taxon>Endopterygota</taxon>
        <taxon>Coleoptera</taxon>
        <taxon>Polyphaga</taxon>
        <taxon>Scarabaeiformia</taxon>
        <taxon>Scarabaeidae</taxon>
        <taxon>Rutelinae</taxon>
        <taxon>Popillia</taxon>
    </lineage>
</organism>
<evidence type="ECO:0000259" key="3">
    <source>
        <dbReference type="Pfam" id="PF01498"/>
    </source>
</evidence>
<dbReference type="InterPro" id="IPR002492">
    <property type="entry name" value="Transposase_Tc1-like"/>
</dbReference>
<keyword evidence="2" id="KW-0175">Coiled coil</keyword>
<evidence type="ECO:0000256" key="2">
    <source>
        <dbReference type="SAM" id="Coils"/>
    </source>
</evidence>
<dbReference type="InterPro" id="IPR009057">
    <property type="entry name" value="Homeodomain-like_sf"/>
</dbReference>
<dbReference type="Gene3D" id="1.10.10.10">
    <property type="entry name" value="Winged helix-like DNA-binding domain superfamily/Winged helix DNA-binding domain"/>
    <property type="match status" value="1"/>
</dbReference>
<dbReference type="AlphaFoldDB" id="A0AAW1IEQ2"/>
<gene>
    <name evidence="4" type="ORF">QE152_g35947</name>
</gene>
<dbReference type="Proteomes" id="UP001458880">
    <property type="component" value="Unassembled WGS sequence"/>
</dbReference>
<dbReference type="InterPro" id="IPR036397">
    <property type="entry name" value="RNaseH_sf"/>
</dbReference>
<evidence type="ECO:0000256" key="1">
    <source>
        <dbReference type="ARBA" id="ARBA00004123"/>
    </source>
</evidence>
<keyword evidence="5" id="KW-1185">Reference proteome</keyword>
<evidence type="ECO:0000313" key="4">
    <source>
        <dbReference type="EMBL" id="KAK9687872.1"/>
    </source>
</evidence>
<comment type="subcellular location">
    <subcellularLocation>
        <location evidence="1">Nucleus</location>
    </subcellularLocation>
</comment>
<comment type="caution">
    <text evidence="4">The sequence shown here is derived from an EMBL/GenBank/DDBJ whole genome shotgun (WGS) entry which is preliminary data.</text>
</comment>
<proteinExistence type="predicted"/>
<dbReference type="GO" id="GO:0003677">
    <property type="term" value="F:DNA binding"/>
    <property type="evidence" value="ECO:0007669"/>
    <property type="project" value="InterPro"/>
</dbReference>
<feature type="domain" description="Transposase Tc1-like" evidence="3">
    <location>
        <begin position="77"/>
        <end position="140"/>
    </location>
</feature>
<accession>A0AAW1IEQ2</accession>
<dbReference type="Pfam" id="PF01498">
    <property type="entry name" value="HTH_Tnp_Tc3_2"/>
    <property type="match status" value="1"/>
</dbReference>
<dbReference type="InterPro" id="IPR036388">
    <property type="entry name" value="WH-like_DNA-bd_sf"/>
</dbReference>
<dbReference type="GO" id="GO:0005634">
    <property type="term" value="C:nucleus"/>
    <property type="evidence" value="ECO:0007669"/>
    <property type="project" value="UniProtKB-SubCell"/>
</dbReference>
<reference evidence="4 5" key="1">
    <citation type="journal article" date="2024" name="BMC Genomics">
        <title>De novo assembly and annotation of Popillia japonica's genome with initial clues to its potential as an invasive pest.</title>
        <authorList>
            <person name="Cucini C."/>
            <person name="Boschi S."/>
            <person name="Funari R."/>
            <person name="Cardaioli E."/>
            <person name="Iannotti N."/>
            <person name="Marturano G."/>
            <person name="Paoli F."/>
            <person name="Bruttini M."/>
            <person name="Carapelli A."/>
            <person name="Frati F."/>
            <person name="Nardi F."/>
        </authorList>
    </citation>
    <scope>NUCLEOTIDE SEQUENCE [LARGE SCALE GENOMIC DNA]</scope>
    <source>
        <strain evidence="4">DMR45628</strain>
    </source>
</reference>
<dbReference type="Pfam" id="PF13384">
    <property type="entry name" value="HTH_23"/>
    <property type="match status" value="1"/>
</dbReference>
<name>A0AAW1IEQ2_POPJA</name>
<dbReference type="GO" id="GO:0006313">
    <property type="term" value="P:DNA transposition"/>
    <property type="evidence" value="ECO:0007669"/>
    <property type="project" value="InterPro"/>
</dbReference>
<feature type="coiled-coil region" evidence="2">
    <location>
        <begin position="121"/>
        <end position="160"/>
    </location>
</feature>